<keyword evidence="11" id="KW-1185">Reference proteome</keyword>
<evidence type="ECO:0000256" key="7">
    <source>
        <dbReference type="SAM" id="MobiDB-lite"/>
    </source>
</evidence>
<protein>
    <submittedName>
        <fullName evidence="10">RIC3 acetylcholine receptor chaperone</fullName>
    </submittedName>
</protein>
<dbReference type="GO" id="GO:0005789">
    <property type="term" value="C:endoplasmic reticulum membrane"/>
    <property type="evidence" value="ECO:0007669"/>
    <property type="project" value="UniProtKB-SubCell"/>
</dbReference>
<comment type="similarity">
    <text evidence="2">Belongs to the ric-3 family.</text>
</comment>
<keyword evidence="3 8" id="KW-0812">Transmembrane</keyword>
<reference evidence="10 11" key="1">
    <citation type="journal article" date="2020" name="G3 (Bethesda)">
        <title>Draft Genome of the Common Snapping Turtle, Chelydra serpentina, a Model for Phenotypic Plasticity in Reptiles.</title>
        <authorList>
            <person name="Das D."/>
            <person name="Singh S.K."/>
            <person name="Bierstedt J."/>
            <person name="Erickson A."/>
            <person name="Galli G.L.J."/>
            <person name="Crossley D.A. 2nd"/>
            <person name="Rhen T."/>
        </authorList>
    </citation>
    <scope>NUCLEOTIDE SEQUENCE [LARGE SCALE GENOMIC DNA]</scope>
    <source>
        <strain evidence="10">KW</strain>
    </source>
</reference>
<name>A0A8T1SW42_CHESE</name>
<feature type="non-terminal residue" evidence="10">
    <location>
        <position position="428"/>
    </location>
</feature>
<keyword evidence="10" id="KW-0675">Receptor</keyword>
<dbReference type="GO" id="GO:0007271">
    <property type="term" value="P:synaptic transmission, cholinergic"/>
    <property type="evidence" value="ECO:0007669"/>
    <property type="project" value="TreeGrafter"/>
</dbReference>
<dbReference type="InterPro" id="IPR032763">
    <property type="entry name" value="RIC3_N"/>
</dbReference>
<evidence type="ECO:0000256" key="5">
    <source>
        <dbReference type="ARBA" id="ARBA00022989"/>
    </source>
</evidence>
<comment type="caution">
    <text evidence="10">The sequence shown here is derived from an EMBL/GenBank/DDBJ whole genome shotgun (WGS) entry which is preliminary data.</text>
</comment>
<evidence type="ECO:0000256" key="4">
    <source>
        <dbReference type="ARBA" id="ARBA00022824"/>
    </source>
</evidence>
<feature type="domain" description="Resistance to inhibitors of cholinesterase protein 3 N-terminal" evidence="9">
    <location>
        <begin position="56"/>
        <end position="207"/>
    </location>
</feature>
<evidence type="ECO:0000313" key="10">
    <source>
        <dbReference type="EMBL" id="KAG6933129.1"/>
    </source>
</evidence>
<proteinExistence type="inferred from homology"/>
<evidence type="ECO:0000259" key="9">
    <source>
        <dbReference type="Pfam" id="PF15361"/>
    </source>
</evidence>
<dbReference type="PANTHER" id="PTHR21723">
    <property type="entry name" value="RESISTANCE TO INHIBITORS OF CHOLINESTERASE PROTEIN 3 RIC3"/>
    <property type="match status" value="1"/>
</dbReference>
<dbReference type="OrthoDB" id="9938788at2759"/>
<accession>A0A8T1SW42</accession>
<dbReference type="PANTHER" id="PTHR21723:SF3">
    <property type="entry name" value="PROTEIN RIC-3"/>
    <property type="match status" value="1"/>
</dbReference>
<keyword evidence="5 8" id="KW-1133">Transmembrane helix</keyword>
<feature type="region of interest" description="Disordered" evidence="7">
    <location>
        <begin position="383"/>
        <end position="428"/>
    </location>
</feature>
<evidence type="ECO:0000256" key="2">
    <source>
        <dbReference type="ARBA" id="ARBA00008538"/>
    </source>
</evidence>
<dbReference type="GO" id="GO:0034394">
    <property type="term" value="P:protein localization to cell surface"/>
    <property type="evidence" value="ECO:0007669"/>
    <property type="project" value="TreeGrafter"/>
</dbReference>
<dbReference type="GO" id="GO:0043025">
    <property type="term" value="C:neuronal cell body"/>
    <property type="evidence" value="ECO:0007669"/>
    <property type="project" value="TreeGrafter"/>
</dbReference>
<evidence type="ECO:0000313" key="11">
    <source>
        <dbReference type="Proteomes" id="UP000765507"/>
    </source>
</evidence>
<dbReference type="Pfam" id="PF15361">
    <property type="entry name" value="RIC3"/>
    <property type="match status" value="1"/>
</dbReference>
<dbReference type="AlphaFoldDB" id="A0A8T1SW42"/>
<sequence>CCSWSRLPVPVALRGDRSVAGRWGESGLSVGLWRVRPLGAAMAYPTVRKVVMVSCLVLCVSLLLPRTWRQEPGGAPPTPPAGKTSRFPPMMHHQMSPDGRSSGAHFPRSHLAEAVAKAKGGGGGGGGGGGSGRGLVGQIIPIYGFGILLYILYILFKLSSKGKTTTVERKSPSPIPGNMNRKITDYELTQLQEKLRETEAAMEKLINRVGPNSDSRAQNVTTDQEKRLLQQLREITRVMKEGKLIDGISPEKEAEEAPYMEDWEGYPEETYPVYDNSDCFKCRQDTILVDYPDLNEPSAEEIAERMEVMEDEDYLCSEILLSDLTAECESHDMGQKKDQQISFNDQAGVLHHSHNFEKCYCCHYEEDDPAVIAENAGFHADSCSEAEDTAKDDLSMDSDNENAGPKSQKANDPDAVGTLRKRNTKGLE</sequence>
<evidence type="ECO:0000256" key="6">
    <source>
        <dbReference type="ARBA" id="ARBA00023136"/>
    </source>
</evidence>
<feature type="compositionally biased region" description="Basic residues" evidence="7">
    <location>
        <begin position="419"/>
        <end position="428"/>
    </location>
</feature>
<dbReference type="InterPro" id="IPR026160">
    <property type="entry name" value="Ric3"/>
</dbReference>
<dbReference type="GO" id="GO:0043005">
    <property type="term" value="C:neuron projection"/>
    <property type="evidence" value="ECO:0007669"/>
    <property type="project" value="TreeGrafter"/>
</dbReference>
<organism evidence="10 11">
    <name type="scientific">Chelydra serpentina</name>
    <name type="common">Snapping turtle</name>
    <name type="synonym">Testudo serpentina</name>
    <dbReference type="NCBI Taxonomy" id="8475"/>
    <lineage>
        <taxon>Eukaryota</taxon>
        <taxon>Metazoa</taxon>
        <taxon>Chordata</taxon>
        <taxon>Craniata</taxon>
        <taxon>Vertebrata</taxon>
        <taxon>Euteleostomi</taxon>
        <taxon>Archelosauria</taxon>
        <taxon>Testudinata</taxon>
        <taxon>Testudines</taxon>
        <taxon>Cryptodira</taxon>
        <taxon>Durocryptodira</taxon>
        <taxon>Americhelydia</taxon>
        <taxon>Chelydroidea</taxon>
        <taxon>Chelydridae</taxon>
        <taxon>Chelydra</taxon>
    </lineage>
</organism>
<dbReference type="EMBL" id="JAHGAV010000080">
    <property type="protein sequence ID" value="KAG6933129.1"/>
    <property type="molecule type" value="Genomic_DNA"/>
</dbReference>
<feature type="transmembrane region" description="Helical" evidence="8">
    <location>
        <begin position="135"/>
        <end position="156"/>
    </location>
</feature>
<gene>
    <name evidence="10" type="primary">RIC3</name>
    <name evidence="10" type="ORF">G0U57_019927</name>
</gene>
<dbReference type="Proteomes" id="UP000765507">
    <property type="component" value="Unassembled WGS sequence"/>
</dbReference>
<comment type="subcellular location">
    <subcellularLocation>
        <location evidence="1">Endoplasmic reticulum membrane</location>
    </subcellularLocation>
</comment>
<keyword evidence="4" id="KW-0256">Endoplasmic reticulum</keyword>
<evidence type="ECO:0000256" key="1">
    <source>
        <dbReference type="ARBA" id="ARBA00004586"/>
    </source>
</evidence>
<keyword evidence="6 8" id="KW-0472">Membrane</keyword>
<evidence type="ECO:0000256" key="3">
    <source>
        <dbReference type="ARBA" id="ARBA00022692"/>
    </source>
</evidence>
<feature type="region of interest" description="Disordered" evidence="7">
    <location>
        <begin position="70"/>
        <end position="106"/>
    </location>
</feature>
<dbReference type="GO" id="GO:0045202">
    <property type="term" value="C:synapse"/>
    <property type="evidence" value="ECO:0007669"/>
    <property type="project" value="GOC"/>
</dbReference>
<evidence type="ECO:0000256" key="8">
    <source>
        <dbReference type="SAM" id="Phobius"/>
    </source>
</evidence>